<feature type="compositionally biased region" description="Low complexity" evidence="1">
    <location>
        <begin position="272"/>
        <end position="290"/>
    </location>
</feature>
<dbReference type="HOGENOM" id="CLU_767595_0_0_1"/>
<dbReference type="OrthoDB" id="10415592at2759"/>
<accession>D8PNP2</accession>
<proteinExistence type="predicted"/>
<evidence type="ECO:0000313" key="3">
    <source>
        <dbReference type="Proteomes" id="UP000007431"/>
    </source>
</evidence>
<dbReference type="EMBL" id="GL377302">
    <property type="protein sequence ID" value="EFJ03602.1"/>
    <property type="molecule type" value="Genomic_DNA"/>
</dbReference>
<feature type="compositionally biased region" description="Polar residues" evidence="1">
    <location>
        <begin position="255"/>
        <end position="271"/>
    </location>
</feature>
<dbReference type="KEGG" id="scm:SCHCO_02567025"/>
<feature type="non-terminal residue" evidence="2">
    <location>
        <position position="361"/>
    </location>
</feature>
<feature type="region of interest" description="Disordered" evidence="1">
    <location>
        <begin position="175"/>
        <end position="301"/>
    </location>
</feature>
<evidence type="ECO:0000313" key="2">
    <source>
        <dbReference type="EMBL" id="EFJ03602.1"/>
    </source>
</evidence>
<protein>
    <submittedName>
        <fullName evidence="2">Uncharacterized protein</fullName>
    </submittedName>
</protein>
<dbReference type="InParanoid" id="D8PNP2"/>
<feature type="compositionally biased region" description="Polar residues" evidence="1">
    <location>
        <begin position="218"/>
        <end position="241"/>
    </location>
</feature>
<dbReference type="GeneID" id="9584790"/>
<sequence>MSAPAPRQKRATKAWLIHGYWVSNQQRTEIQHHRQTNNLPALEISTSSDDPLCKITSREIVEMLKTMQVNAKKTRTPVTERVLLETDDEDDGQETCVSGGHTTPSPPDPPPKASSTIEPRPVPQEVVEKISAMAKLQPPFWYNPSNPSNSVPLAPFEHEHVCVHCGEVLVSESDPCATPKPRTAALPAPAPSLQTRDENRQPAMLHSPLGSSVDPPLASTNSASHPHLQSASADNPPTTVGSEGPASPVKGAQCASLSRPSSLQPNHSNEVTDSAQNDSSSDTTSSPSSLSDEKQNAVTPDAKCASMIERDYQETSGLPPRLRRKFALVYQDVLHRSRQRVLRTLSRSAAITVVSTPALYF</sequence>
<keyword evidence="3" id="KW-1185">Reference proteome</keyword>
<gene>
    <name evidence="2" type="ORF">SCHCODRAFT_103735</name>
</gene>
<feature type="region of interest" description="Disordered" evidence="1">
    <location>
        <begin position="72"/>
        <end position="119"/>
    </location>
</feature>
<name>D8PNP2_SCHCM</name>
<dbReference type="VEuPathDB" id="FungiDB:SCHCODRAFT_02567025"/>
<dbReference type="AlphaFoldDB" id="D8PNP2"/>
<evidence type="ECO:0000256" key="1">
    <source>
        <dbReference type="SAM" id="MobiDB-lite"/>
    </source>
</evidence>
<dbReference type="Proteomes" id="UP000007431">
    <property type="component" value="Unassembled WGS sequence"/>
</dbReference>
<reference evidence="2 3" key="1">
    <citation type="journal article" date="2010" name="Nat. Biotechnol.">
        <title>Genome sequence of the model mushroom Schizophyllum commune.</title>
        <authorList>
            <person name="Ohm R.A."/>
            <person name="de Jong J.F."/>
            <person name="Lugones L.G."/>
            <person name="Aerts A."/>
            <person name="Kothe E."/>
            <person name="Stajich J.E."/>
            <person name="de Vries R.P."/>
            <person name="Record E."/>
            <person name="Levasseur A."/>
            <person name="Baker S.E."/>
            <person name="Bartholomew K.A."/>
            <person name="Coutinho P.M."/>
            <person name="Erdmann S."/>
            <person name="Fowler T.J."/>
            <person name="Gathman A.C."/>
            <person name="Lombard V."/>
            <person name="Henrissat B."/>
            <person name="Knabe N."/>
            <person name="Kuees U."/>
            <person name="Lilly W.W."/>
            <person name="Lindquist E."/>
            <person name="Lucas S."/>
            <person name="Magnuson J.K."/>
            <person name="Piumi F."/>
            <person name="Raudaskoski M."/>
            <person name="Salamov A."/>
            <person name="Schmutz J."/>
            <person name="Schwarze F.W.M.R."/>
            <person name="vanKuyk P.A."/>
            <person name="Horton J.S."/>
            <person name="Grigoriev I.V."/>
            <person name="Woesten H.A.B."/>
        </authorList>
    </citation>
    <scope>NUCLEOTIDE SEQUENCE [LARGE SCALE GENOMIC DNA]</scope>
    <source>
        <strain evidence="3">H4-8 / FGSC 9210</strain>
    </source>
</reference>
<dbReference type="RefSeq" id="XP_003038504.1">
    <property type="nucleotide sequence ID" value="XM_003038458.1"/>
</dbReference>
<organism evidence="3">
    <name type="scientific">Schizophyllum commune (strain H4-8 / FGSC 9210)</name>
    <name type="common">Split gill fungus</name>
    <dbReference type="NCBI Taxonomy" id="578458"/>
    <lineage>
        <taxon>Eukaryota</taxon>
        <taxon>Fungi</taxon>
        <taxon>Dikarya</taxon>
        <taxon>Basidiomycota</taxon>
        <taxon>Agaricomycotina</taxon>
        <taxon>Agaricomycetes</taxon>
        <taxon>Agaricomycetidae</taxon>
        <taxon>Agaricales</taxon>
        <taxon>Schizophyllaceae</taxon>
        <taxon>Schizophyllum</taxon>
    </lineage>
</organism>